<dbReference type="EMBL" id="BMAO01002203">
    <property type="protein sequence ID" value="GFQ79067.1"/>
    <property type="molecule type" value="Genomic_DNA"/>
</dbReference>
<evidence type="ECO:0000313" key="3">
    <source>
        <dbReference type="Proteomes" id="UP000887116"/>
    </source>
</evidence>
<evidence type="ECO:0000313" key="2">
    <source>
        <dbReference type="EMBL" id="GFQ79067.1"/>
    </source>
</evidence>
<dbReference type="AlphaFoldDB" id="A0A8X6HQ93"/>
<reference evidence="2" key="1">
    <citation type="submission" date="2020-07" db="EMBL/GenBank/DDBJ databases">
        <title>Multicomponent nature underlies the extraordinary mechanical properties of spider dragline silk.</title>
        <authorList>
            <person name="Kono N."/>
            <person name="Nakamura H."/>
            <person name="Mori M."/>
            <person name="Yoshida Y."/>
            <person name="Ohtoshi R."/>
            <person name="Malay A.D."/>
            <person name="Moran D.A.P."/>
            <person name="Tomita M."/>
            <person name="Numata K."/>
            <person name="Arakawa K."/>
        </authorList>
    </citation>
    <scope>NUCLEOTIDE SEQUENCE</scope>
</reference>
<name>A0A8X6HQ93_TRICU</name>
<proteinExistence type="predicted"/>
<protein>
    <submittedName>
        <fullName evidence="2">Uncharacterized protein</fullName>
    </submittedName>
</protein>
<comment type="caution">
    <text evidence="2">The sequence shown here is derived from an EMBL/GenBank/DDBJ whole genome shotgun (WGS) entry which is preliminary data.</text>
</comment>
<keyword evidence="3" id="KW-1185">Reference proteome</keyword>
<accession>A0A8X6HQ93</accession>
<sequence>METNIGKIDLPPREKNGISPLPPEAANFSWADRVENSTPSLSPGSSLCLDGGQIPSISPVRDQQIDSNKMTSLNALQQACSDSARFFITKTVNTFSAVSPFLIEKAITSSIGQVKTIRKMRSGDLFLEVTSAKQSAALMNLHKMAHFDITVVPHNTLNFSRDVISAADLLNVSTEEILENMQDQKVCGVRRITIRRDGQAETIVKQFLTLGLEKTLGNNETIVNLRFAVRFNSFRALENHQQEN</sequence>
<feature type="region of interest" description="Disordered" evidence="1">
    <location>
        <begin position="1"/>
        <end position="24"/>
    </location>
</feature>
<organism evidence="2 3">
    <name type="scientific">Trichonephila clavata</name>
    <name type="common">Joro spider</name>
    <name type="synonym">Nephila clavata</name>
    <dbReference type="NCBI Taxonomy" id="2740835"/>
    <lineage>
        <taxon>Eukaryota</taxon>
        <taxon>Metazoa</taxon>
        <taxon>Ecdysozoa</taxon>
        <taxon>Arthropoda</taxon>
        <taxon>Chelicerata</taxon>
        <taxon>Arachnida</taxon>
        <taxon>Araneae</taxon>
        <taxon>Araneomorphae</taxon>
        <taxon>Entelegynae</taxon>
        <taxon>Araneoidea</taxon>
        <taxon>Nephilidae</taxon>
        <taxon>Trichonephila</taxon>
    </lineage>
</organism>
<dbReference type="Proteomes" id="UP000887116">
    <property type="component" value="Unassembled WGS sequence"/>
</dbReference>
<gene>
    <name evidence="2" type="primary">AVEN_201008_1</name>
    <name evidence="2" type="ORF">TNCT_394781</name>
</gene>
<evidence type="ECO:0000256" key="1">
    <source>
        <dbReference type="SAM" id="MobiDB-lite"/>
    </source>
</evidence>